<evidence type="ECO:0000256" key="1">
    <source>
        <dbReference type="ARBA" id="ARBA00004418"/>
    </source>
</evidence>
<keyword evidence="4" id="KW-0456">Lyase</keyword>
<evidence type="ECO:0000259" key="6">
    <source>
        <dbReference type="Pfam" id="PF07940"/>
    </source>
</evidence>
<dbReference type="STRING" id="1333998.M2A_2675"/>
<feature type="region of interest" description="Disordered" evidence="5">
    <location>
        <begin position="312"/>
        <end position="331"/>
    </location>
</feature>
<sequence>MTGPADAYFLNQKADISSPGIWEDPEKPKLWLYNLHYFDDLVAEHADARFDWHRVLTDRWIVENKPGHGTGWEPYPTSLRIVNWVKWCLTQGQCDDGLLHSLAIQTRYLSKRLEYHILGNHLLANAKALVFAGAFFDGKEADAWLAKGGKILAREIEAQVLADGGHFELSPMYHLIVLEDLLDCYNLCQTYALPLLLGLEAAIERMLVWSRTLRHPDGEIPFFNDAAFGIAPRPAELDAYAERLGFRMPNEIAEPVVHLCASGYARLQAGEAVLLTDMAPVGPDYLPGHAHADTLSFELSLAGQRVVVNGGTSVYGTGPERHRQRGTSAHSTLVMDDCDSSEVWGGFRVARRARILNVMTAETDGAAVACASHDGYRRLPGRPIHKRTWRLSPGGLEVEDEVRGNGRHKLELMFHLHPDVDVHEEQGMMRLCLPGSDTVIKVLPPAETQASTIESTWQPEFGLAIPSRSLRSSAIANLPVRLVTRLHWQGV</sequence>
<dbReference type="SUPFAM" id="SSF48230">
    <property type="entry name" value="Chondroitin AC/alginate lyase"/>
    <property type="match status" value="1"/>
</dbReference>
<dbReference type="EMBL" id="BBIO01000015">
    <property type="protein sequence ID" value="GAK46176.1"/>
    <property type="molecule type" value="Genomic_DNA"/>
</dbReference>
<proteinExistence type="predicted"/>
<feature type="domain" description="Heparin-sulfate lyase N-terminal" evidence="7">
    <location>
        <begin position="99"/>
        <end position="227"/>
    </location>
</feature>
<name>A0A081BDQ8_9HYPH</name>
<evidence type="ECO:0000313" key="8">
    <source>
        <dbReference type="EMBL" id="GAK46176.1"/>
    </source>
</evidence>
<evidence type="ECO:0000256" key="2">
    <source>
        <dbReference type="ARBA" id="ARBA00022729"/>
    </source>
</evidence>
<evidence type="ECO:0000259" key="7">
    <source>
        <dbReference type="Pfam" id="PF16889"/>
    </source>
</evidence>
<keyword evidence="9" id="KW-1185">Reference proteome</keyword>
<dbReference type="PANTHER" id="PTHR39210">
    <property type="entry name" value="HEPARIN-SULFATE LYASE"/>
    <property type="match status" value="1"/>
</dbReference>
<dbReference type="Proteomes" id="UP000028702">
    <property type="component" value="Unassembled WGS sequence"/>
</dbReference>
<dbReference type="GO" id="GO:0016829">
    <property type="term" value="F:lyase activity"/>
    <property type="evidence" value="ECO:0007669"/>
    <property type="project" value="UniProtKB-KW"/>
</dbReference>
<dbReference type="InterPro" id="IPR008929">
    <property type="entry name" value="Chondroitin_lyas"/>
</dbReference>
<dbReference type="PANTHER" id="PTHR39210:SF1">
    <property type="entry name" value="HEPARIN-SULFATE LYASE"/>
    <property type="match status" value="1"/>
</dbReference>
<dbReference type="RefSeq" id="WP_244444456.1">
    <property type="nucleotide sequence ID" value="NZ_BBIO01000015.1"/>
</dbReference>
<feature type="domain" description="Heparinase II/III-like C-terminal" evidence="6">
    <location>
        <begin position="255"/>
        <end position="464"/>
    </location>
</feature>
<reference evidence="8 9" key="1">
    <citation type="submission" date="2014-07" db="EMBL/GenBank/DDBJ databases">
        <title>Tepidicaulis marinum gen. nov., sp. nov., a novel marine bacterium denitrifying nitrate to nitrous oxide strictly under microaerobic conditions.</title>
        <authorList>
            <person name="Takeuchi M."/>
            <person name="Yamagishi T."/>
            <person name="Kamagata Y."/>
            <person name="Oshima K."/>
            <person name="Hattori M."/>
            <person name="Katayama T."/>
            <person name="Hanada S."/>
            <person name="Tamaki H."/>
            <person name="Marumo K."/>
            <person name="Maeda H."/>
            <person name="Nedachi M."/>
            <person name="Iwasaki W."/>
            <person name="Suwa Y."/>
            <person name="Sakata S."/>
        </authorList>
    </citation>
    <scope>NUCLEOTIDE SEQUENCE [LARGE SCALE GENOMIC DNA]</scope>
    <source>
        <strain evidence="8 9">MA2</strain>
    </source>
</reference>
<dbReference type="Pfam" id="PF07940">
    <property type="entry name" value="Hepar_II_III_C"/>
    <property type="match status" value="1"/>
</dbReference>
<comment type="subcellular location">
    <subcellularLocation>
        <location evidence="1">Periplasm</location>
    </subcellularLocation>
</comment>
<evidence type="ECO:0000256" key="5">
    <source>
        <dbReference type="SAM" id="MobiDB-lite"/>
    </source>
</evidence>
<accession>A0A081BDQ8</accession>
<protein>
    <submittedName>
        <fullName evidence="8">Heparinase II/III family protein</fullName>
    </submittedName>
</protein>
<dbReference type="Pfam" id="PF16889">
    <property type="entry name" value="Hepar_II_III_N"/>
    <property type="match status" value="1"/>
</dbReference>
<dbReference type="Gene3D" id="2.70.98.70">
    <property type="match status" value="1"/>
</dbReference>
<dbReference type="InterPro" id="IPR031680">
    <property type="entry name" value="Hepar_II_III_N"/>
</dbReference>
<dbReference type="eggNOG" id="COG5360">
    <property type="taxonomic scope" value="Bacteria"/>
</dbReference>
<evidence type="ECO:0000256" key="3">
    <source>
        <dbReference type="ARBA" id="ARBA00022764"/>
    </source>
</evidence>
<evidence type="ECO:0000313" key="9">
    <source>
        <dbReference type="Proteomes" id="UP000028702"/>
    </source>
</evidence>
<evidence type="ECO:0000256" key="4">
    <source>
        <dbReference type="ARBA" id="ARBA00023239"/>
    </source>
</evidence>
<keyword evidence="2" id="KW-0732">Signal</keyword>
<dbReference type="InterPro" id="IPR012480">
    <property type="entry name" value="Hepar_II_III_C"/>
</dbReference>
<gene>
    <name evidence="8" type="ORF">M2A_2675</name>
</gene>
<comment type="caution">
    <text evidence="8">The sequence shown here is derived from an EMBL/GenBank/DDBJ whole genome shotgun (WGS) entry which is preliminary data.</text>
</comment>
<dbReference type="GO" id="GO:0042597">
    <property type="term" value="C:periplasmic space"/>
    <property type="evidence" value="ECO:0007669"/>
    <property type="project" value="UniProtKB-SubCell"/>
</dbReference>
<dbReference type="Gene3D" id="1.50.10.100">
    <property type="entry name" value="Chondroitin AC/alginate lyase"/>
    <property type="match status" value="1"/>
</dbReference>
<organism evidence="8 9">
    <name type="scientific">Tepidicaulis marinus</name>
    <dbReference type="NCBI Taxonomy" id="1333998"/>
    <lineage>
        <taxon>Bacteria</taxon>
        <taxon>Pseudomonadati</taxon>
        <taxon>Pseudomonadota</taxon>
        <taxon>Alphaproteobacteria</taxon>
        <taxon>Hyphomicrobiales</taxon>
        <taxon>Parvibaculaceae</taxon>
        <taxon>Tepidicaulis</taxon>
    </lineage>
</organism>
<keyword evidence="3" id="KW-0574">Periplasm</keyword>
<dbReference type="AlphaFoldDB" id="A0A081BDQ8"/>